<name>A0ABS6WLR2_9HYPH</name>
<dbReference type="EMBL" id="JAHWQX010000002">
    <property type="protein sequence ID" value="MBW3096835.1"/>
    <property type="molecule type" value="Genomic_DNA"/>
</dbReference>
<gene>
    <name evidence="2" type="ORF">KY465_06045</name>
</gene>
<protein>
    <recommendedName>
        <fullName evidence="4">Terminase small subunit</fullName>
    </recommendedName>
</protein>
<dbReference type="Proteomes" id="UP001430804">
    <property type="component" value="Unassembled WGS sequence"/>
</dbReference>
<evidence type="ECO:0000313" key="3">
    <source>
        <dbReference type="Proteomes" id="UP001430804"/>
    </source>
</evidence>
<evidence type="ECO:0000313" key="2">
    <source>
        <dbReference type="EMBL" id="MBW3096835.1"/>
    </source>
</evidence>
<evidence type="ECO:0000256" key="1">
    <source>
        <dbReference type="SAM" id="MobiDB-lite"/>
    </source>
</evidence>
<evidence type="ECO:0008006" key="4">
    <source>
        <dbReference type="Google" id="ProtNLM"/>
    </source>
</evidence>
<feature type="region of interest" description="Disordered" evidence="1">
    <location>
        <begin position="157"/>
        <end position="184"/>
    </location>
</feature>
<proteinExistence type="predicted"/>
<sequence>MTIGHNQIDEAERRILFAYYHRKDRQIAAEIRSLNEKKKSNRQNAKASGFSSAKLDHYLKAFLAEDKQAPVDKLKSDRENLAWLGLIPDDPKGDLLADRATDEQMVDAKGFHAGLTAMDRVSGYDAGSVDDRTWLEAYDRGREEYDTKLPDIWKRIEQMNSSEATPQPATDSDDPYADVDTEES</sequence>
<reference evidence="2" key="1">
    <citation type="submission" date="2021-07" db="EMBL/GenBank/DDBJ databases">
        <title>Pseudohoeflea marina sp. nov. a polyhydroxyalcanoate-producing bacterium.</title>
        <authorList>
            <person name="Zheng W."/>
            <person name="Yu S."/>
            <person name="Huang Y."/>
        </authorList>
    </citation>
    <scope>NUCLEOTIDE SEQUENCE</scope>
    <source>
        <strain evidence="2">DP4N28-3</strain>
    </source>
</reference>
<feature type="compositionally biased region" description="Acidic residues" evidence="1">
    <location>
        <begin position="171"/>
        <end position="184"/>
    </location>
</feature>
<dbReference type="RefSeq" id="WP_219200803.1">
    <property type="nucleotide sequence ID" value="NZ_JAHWQX010000002.1"/>
</dbReference>
<feature type="compositionally biased region" description="Polar residues" evidence="1">
    <location>
        <begin position="158"/>
        <end position="170"/>
    </location>
</feature>
<accession>A0ABS6WLR2</accession>
<comment type="caution">
    <text evidence="2">The sequence shown here is derived from an EMBL/GenBank/DDBJ whole genome shotgun (WGS) entry which is preliminary data.</text>
</comment>
<keyword evidence="3" id="KW-1185">Reference proteome</keyword>
<organism evidence="2 3">
    <name type="scientific">Pseudohoeflea coraliihabitans</name>
    <dbReference type="NCBI Taxonomy" id="2860393"/>
    <lineage>
        <taxon>Bacteria</taxon>
        <taxon>Pseudomonadati</taxon>
        <taxon>Pseudomonadota</taxon>
        <taxon>Alphaproteobacteria</taxon>
        <taxon>Hyphomicrobiales</taxon>
        <taxon>Rhizobiaceae</taxon>
        <taxon>Pseudohoeflea</taxon>
    </lineage>
</organism>